<sequence>MTSTANVMSTMDRRRFLRLAALGVSLPAIAGASACGGGGTGALGGGGGAGGEVTELVVPTNQSPWLDAYRAVAAQYEAESGVRITLREFPYDGLRTQMTNAIQNQNLVFDLFQLDEPWTHQFYDNDWVAPLDEVDAQFSLDPAVLTYDALPYWDAQARTSDESGRVMGLPLNGNVHLLIYRRDLYEQLGIPVPRTWEDAVAAGERAQQAGLARYGYATRGQASSGGQSITYDYMPVLYSHGGTWFADEGTDWTPALDSPEALAATEMFTRLLALGPAEPQTVGQAEVIAALQSGEALQAHVVAAAAAQLEDPAASNVVGKLGYAVVPAGPIGESAPTSGTWSLCVPRGLPPERAQATYRFIRWMLDKQQQTVFGQEGGIASRSDVLAELGGGEAPYLRAVADSMPSVHRAVRYVFAAPMLEVTERILSGIGSGATPAPEGMAQLQEELTRVVREAGFLQ</sequence>
<dbReference type="InterPro" id="IPR006059">
    <property type="entry name" value="SBP"/>
</dbReference>
<dbReference type="Pfam" id="PF01547">
    <property type="entry name" value="SBP_bac_1"/>
    <property type="match status" value="1"/>
</dbReference>
<dbReference type="PROSITE" id="PS51318">
    <property type="entry name" value="TAT"/>
    <property type="match status" value="1"/>
</dbReference>
<dbReference type="InterPro" id="IPR006311">
    <property type="entry name" value="TAT_signal"/>
</dbReference>
<dbReference type="SUPFAM" id="SSF53850">
    <property type="entry name" value="Periplasmic binding protein-like II"/>
    <property type="match status" value="1"/>
</dbReference>
<dbReference type="InterPro" id="IPR050490">
    <property type="entry name" value="Bact_solute-bd_prot1"/>
</dbReference>
<dbReference type="OrthoDB" id="9780991at2"/>
<proteinExistence type="predicted"/>
<feature type="chain" id="PRO_5039454248" evidence="1">
    <location>
        <begin position="31"/>
        <end position="459"/>
    </location>
</feature>
<dbReference type="AlphaFoldDB" id="A0A543D0K0"/>
<dbReference type="Proteomes" id="UP000315677">
    <property type="component" value="Unassembled WGS sequence"/>
</dbReference>
<dbReference type="PANTHER" id="PTHR43649">
    <property type="entry name" value="ARABINOSE-BINDING PROTEIN-RELATED"/>
    <property type="match status" value="1"/>
</dbReference>
<keyword evidence="1" id="KW-0732">Signal</keyword>
<dbReference type="RefSeq" id="WP_142062411.1">
    <property type="nucleotide sequence ID" value="NZ_VFPA01000006.1"/>
</dbReference>
<reference evidence="2 3" key="1">
    <citation type="submission" date="2019-06" db="EMBL/GenBank/DDBJ databases">
        <title>Sequencing the genomes of 1000 actinobacteria strains.</title>
        <authorList>
            <person name="Klenk H.-P."/>
        </authorList>
    </citation>
    <scope>NUCLEOTIDE SEQUENCE [LARGE SCALE GENOMIC DNA]</scope>
    <source>
        <strain evidence="2 3">DSM 45301</strain>
    </source>
</reference>
<dbReference type="EMBL" id="VFPA01000006">
    <property type="protein sequence ID" value="TQM02884.1"/>
    <property type="molecule type" value="Genomic_DNA"/>
</dbReference>
<gene>
    <name evidence="2" type="ORF">FB558_7527</name>
</gene>
<feature type="signal peptide" evidence="1">
    <location>
        <begin position="1"/>
        <end position="30"/>
    </location>
</feature>
<keyword evidence="3" id="KW-1185">Reference proteome</keyword>
<evidence type="ECO:0000256" key="1">
    <source>
        <dbReference type="SAM" id="SignalP"/>
    </source>
</evidence>
<evidence type="ECO:0000313" key="3">
    <source>
        <dbReference type="Proteomes" id="UP000315677"/>
    </source>
</evidence>
<evidence type="ECO:0000313" key="2">
    <source>
        <dbReference type="EMBL" id="TQM02884.1"/>
    </source>
</evidence>
<organism evidence="2 3">
    <name type="scientific">Pseudonocardia kunmingensis</name>
    <dbReference type="NCBI Taxonomy" id="630975"/>
    <lineage>
        <taxon>Bacteria</taxon>
        <taxon>Bacillati</taxon>
        <taxon>Actinomycetota</taxon>
        <taxon>Actinomycetes</taxon>
        <taxon>Pseudonocardiales</taxon>
        <taxon>Pseudonocardiaceae</taxon>
        <taxon>Pseudonocardia</taxon>
    </lineage>
</organism>
<comment type="caution">
    <text evidence="2">The sequence shown here is derived from an EMBL/GenBank/DDBJ whole genome shotgun (WGS) entry which is preliminary data.</text>
</comment>
<protein>
    <submittedName>
        <fullName evidence="2">Carbohydrate ABC transporter substrate-binding protein (CUT1 family)</fullName>
    </submittedName>
</protein>
<accession>A0A543D0K0</accession>
<dbReference type="PANTHER" id="PTHR43649:SF12">
    <property type="entry name" value="DIACETYLCHITOBIOSE BINDING PROTEIN DASA"/>
    <property type="match status" value="1"/>
</dbReference>
<name>A0A543D0K0_9PSEU</name>
<dbReference type="Gene3D" id="3.40.190.10">
    <property type="entry name" value="Periplasmic binding protein-like II"/>
    <property type="match status" value="2"/>
</dbReference>